<accession>A0A486XTC5</accession>
<proteinExistence type="predicted"/>
<sequence length="92" mass="10506">MDKRVFTEIETAAYLGMSRSYLRQSRMDGNRENRTPAPPFIRIGRSIRYLKEDLDLWLDGLPKYQQLNQAAAGKQGQQNAALDGTDQKNSDD</sequence>
<evidence type="ECO:0000313" key="2">
    <source>
        <dbReference type="EMBL" id="VHO05838.1"/>
    </source>
</evidence>
<name>A0A486XTC5_9GAMM</name>
<feature type="compositionally biased region" description="Low complexity" evidence="1">
    <location>
        <begin position="69"/>
        <end position="82"/>
    </location>
</feature>
<dbReference type="AlphaFoldDB" id="A0A486XTC5"/>
<reference evidence="2" key="1">
    <citation type="submission" date="2019-04" db="EMBL/GenBank/DDBJ databases">
        <authorList>
            <person name="Brambilla D."/>
        </authorList>
    </citation>
    <scope>NUCLEOTIDE SEQUENCE</scope>
    <source>
        <strain evidence="2">BAL1</strain>
    </source>
</reference>
<organism evidence="2">
    <name type="scientific">Rheinheimera sp. BAL341</name>
    <dbReference type="NCBI Taxonomy" id="1708203"/>
    <lineage>
        <taxon>Bacteria</taxon>
        <taxon>Pseudomonadati</taxon>
        <taxon>Pseudomonadota</taxon>
        <taxon>Gammaproteobacteria</taxon>
        <taxon>Chromatiales</taxon>
        <taxon>Chromatiaceae</taxon>
        <taxon>Rheinheimera</taxon>
    </lineage>
</organism>
<protein>
    <submittedName>
        <fullName evidence="2">Uncharacterized protein</fullName>
    </submittedName>
</protein>
<feature type="region of interest" description="Disordered" evidence="1">
    <location>
        <begin position="69"/>
        <end position="92"/>
    </location>
</feature>
<dbReference type="EMBL" id="CAAJGR010000007">
    <property type="protein sequence ID" value="VHO05838.1"/>
    <property type="molecule type" value="Genomic_DNA"/>
</dbReference>
<evidence type="ECO:0000256" key="1">
    <source>
        <dbReference type="SAM" id="MobiDB-lite"/>
    </source>
</evidence>
<gene>
    <name evidence="2" type="ORF">BAL341_2924</name>
</gene>